<dbReference type="Proteomes" id="UP000256970">
    <property type="component" value="Unassembled WGS sequence"/>
</dbReference>
<name>A0A383VKC0_TETOB</name>
<dbReference type="InterPro" id="IPR000717">
    <property type="entry name" value="PCI_dom"/>
</dbReference>
<dbReference type="GO" id="GO:0008180">
    <property type="term" value="C:COP9 signalosome"/>
    <property type="evidence" value="ECO:0007669"/>
    <property type="project" value="UniProtKB-KW"/>
</dbReference>
<feature type="compositionally biased region" description="Gly residues" evidence="7">
    <location>
        <begin position="421"/>
        <end position="441"/>
    </location>
</feature>
<evidence type="ECO:0000256" key="6">
    <source>
        <dbReference type="ARBA" id="ARBA00023242"/>
    </source>
</evidence>
<evidence type="ECO:0000256" key="1">
    <source>
        <dbReference type="ARBA" id="ARBA00004123"/>
    </source>
</evidence>
<dbReference type="GO" id="GO:0005737">
    <property type="term" value="C:cytoplasm"/>
    <property type="evidence" value="ECO:0007669"/>
    <property type="project" value="UniProtKB-SubCell"/>
</dbReference>
<accession>A0A383VKC0</accession>
<evidence type="ECO:0000313" key="10">
    <source>
        <dbReference type="Proteomes" id="UP000256970"/>
    </source>
</evidence>
<proteinExistence type="inferred from homology"/>
<dbReference type="Pfam" id="PF10602">
    <property type="entry name" value="RPN7"/>
    <property type="match status" value="1"/>
</dbReference>
<evidence type="ECO:0000256" key="2">
    <source>
        <dbReference type="ARBA" id="ARBA00004496"/>
    </source>
</evidence>
<evidence type="ECO:0000256" key="7">
    <source>
        <dbReference type="SAM" id="MobiDB-lite"/>
    </source>
</evidence>
<evidence type="ECO:0000256" key="3">
    <source>
        <dbReference type="ARBA" id="ARBA00008793"/>
    </source>
</evidence>
<dbReference type="InterPro" id="IPR019585">
    <property type="entry name" value="Rpn7/CSN1"/>
</dbReference>
<dbReference type="PROSITE" id="PS50250">
    <property type="entry name" value="PCI"/>
    <property type="match status" value="1"/>
</dbReference>
<evidence type="ECO:0000313" key="9">
    <source>
        <dbReference type="EMBL" id="SZX65289.1"/>
    </source>
</evidence>
<evidence type="ECO:0000259" key="8">
    <source>
        <dbReference type="PROSITE" id="PS50250"/>
    </source>
</evidence>
<dbReference type="STRING" id="3088.A0A383VKC0"/>
<organism evidence="9 10">
    <name type="scientific">Tetradesmus obliquus</name>
    <name type="common">Green alga</name>
    <name type="synonym">Acutodesmus obliquus</name>
    <dbReference type="NCBI Taxonomy" id="3088"/>
    <lineage>
        <taxon>Eukaryota</taxon>
        <taxon>Viridiplantae</taxon>
        <taxon>Chlorophyta</taxon>
        <taxon>core chlorophytes</taxon>
        <taxon>Chlorophyceae</taxon>
        <taxon>CS clade</taxon>
        <taxon>Sphaeropleales</taxon>
        <taxon>Scenedesmaceae</taxon>
        <taxon>Tetradesmus</taxon>
    </lineage>
</organism>
<comment type="similarity">
    <text evidence="3">Belongs to the CSN1 family.</text>
</comment>
<dbReference type="Pfam" id="PF01399">
    <property type="entry name" value="PCI"/>
    <property type="match status" value="1"/>
</dbReference>
<evidence type="ECO:0000256" key="5">
    <source>
        <dbReference type="ARBA" id="ARBA00022790"/>
    </source>
</evidence>
<dbReference type="PANTHER" id="PTHR14145">
    <property type="entry name" value="26S PROTESOME SUBUNIT 6"/>
    <property type="match status" value="1"/>
</dbReference>
<feature type="domain" description="PCI" evidence="8">
    <location>
        <begin position="212"/>
        <end position="382"/>
    </location>
</feature>
<dbReference type="InterPro" id="IPR036390">
    <property type="entry name" value="WH_DNA-bd_sf"/>
</dbReference>
<keyword evidence="10" id="KW-1185">Reference proteome</keyword>
<evidence type="ECO:0000256" key="4">
    <source>
        <dbReference type="ARBA" id="ARBA00022490"/>
    </source>
</evidence>
<dbReference type="SUPFAM" id="SSF46785">
    <property type="entry name" value="Winged helix' DNA-binding domain"/>
    <property type="match status" value="1"/>
</dbReference>
<dbReference type="Gene3D" id="1.25.40.570">
    <property type="match status" value="1"/>
</dbReference>
<dbReference type="PANTHER" id="PTHR14145:SF2">
    <property type="entry name" value="COP9 SIGNALOSOME COMPLEX SUBUNIT 1"/>
    <property type="match status" value="1"/>
</dbReference>
<keyword evidence="5" id="KW-0736">Signalosome</keyword>
<reference evidence="9 10" key="1">
    <citation type="submission" date="2016-10" db="EMBL/GenBank/DDBJ databases">
        <authorList>
            <person name="Cai Z."/>
        </authorList>
    </citation>
    <scope>NUCLEOTIDE SEQUENCE [LARGE SCALE GENOMIC DNA]</scope>
</reference>
<feature type="region of interest" description="Disordered" evidence="7">
    <location>
        <begin position="421"/>
        <end position="461"/>
    </location>
</feature>
<dbReference type="SMART" id="SM00088">
    <property type="entry name" value="PINT"/>
    <property type="match status" value="1"/>
</dbReference>
<sequence length="481" mass="52154">MEVDNQPQQDSFDLEAYISNYTSHTKIYRLLFIAERNQGKPLELEALKLAADEVKQSLRETYNTAKCEEVLERINGRLGPEYDVDRQLLESVDLAAAQKQERLESELHSHKTNLIKESIRLGHNDLGDFFYNRGDLQNAFKSYVRTRDYCTTPKHIITMCLNAVRVAAEMGNFMHVSNYVSKAEQTPGTKADAVTAAKLKAAAGLAYLDNRRYKLAARAFVEVSPELGTSYSDVISSADVALYGGLCALASFDRSELRSQVINNIGFREFMELYPEVREIVNDFHNSRYATCFAALEALRPAIACDIHLHDHAAALYRQVRTKALVQYVAPFSSVDLAKMAAAFNSSVSSLEKELAGLIVEGQVSARIDSQAKVLYARHQDIRAATFAKVLSVSEAYVRESKALLLRASLLKHDIVQRAAGGGGGGGGGGPGPAGGGGGGGRKGDGGHGGSRRAGDRMGRFGGHGGLGAAFSRAAAADVQD</sequence>
<dbReference type="AlphaFoldDB" id="A0A383VKC0"/>
<keyword evidence="4" id="KW-0963">Cytoplasm</keyword>
<protein>
    <recommendedName>
        <fullName evidence="8">PCI domain-containing protein</fullName>
    </recommendedName>
</protein>
<keyword evidence="6" id="KW-0539">Nucleus</keyword>
<dbReference type="EMBL" id="FNXT01000609">
    <property type="protein sequence ID" value="SZX65289.1"/>
    <property type="molecule type" value="Genomic_DNA"/>
</dbReference>
<comment type="subcellular location">
    <subcellularLocation>
        <location evidence="2">Cytoplasm</location>
    </subcellularLocation>
    <subcellularLocation>
        <location evidence="1">Nucleus</location>
    </subcellularLocation>
</comment>
<gene>
    <name evidence="9" type="ORF">BQ4739_LOCUS5729</name>
</gene>
<dbReference type="InterPro" id="IPR045135">
    <property type="entry name" value="Rpn7_N"/>
</dbReference>